<feature type="region of interest" description="Disordered" evidence="1">
    <location>
        <begin position="16"/>
        <end position="42"/>
    </location>
</feature>
<dbReference type="Proteomes" id="UP000183365">
    <property type="component" value="Unassembled WGS sequence"/>
</dbReference>
<evidence type="ECO:0000313" key="2">
    <source>
        <dbReference type="EMBL" id="SGZ39804.1"/>
    </source>
</evidence>
<evidence type="ECO:0000313" key="3">
    <source>
        <dbReference type="Proteomes" id="UP000183365"/>
    </source>
</evidence>
<dbReference type="VEuPathDB" id="FungiDB:HGUI_02004"/>
<proteinExistence type="predicted"/>
<protein>
    <submittedName>
        <fullName evidence="2">Uncharacterized protein</fullName>
    </submittedName>
</protein>
<organism evidence="2 3">
    <name type="scientific">Hanseniaspora guilliermondii</name>
    <dbReference type="NCBI Taxonomy" id="56406"/>
    <lineage>
        <taxon>Eukaryota</taxon>
        <taxon>Fungi</taxon>
        <taxon>Dikarya</taxon>
        <taxon>Ascomycota</taxon>
        <taxon>Saccharomycotina</taxon>
        <taxon>Saccharomycetes</taxon>
        <taxon>Saccharomycodales</taxon>
        <taxon>Saccharomycodaceae</taxon>
        <taxon>Hanseniaspora</taxon>
    </lineage>
</organism>
<dbReference type="OrthoDB" id="303614at2759"/>
<dbReference type="AlphaFoldDB" id="A0A1L0B1W5"/>
<sequence length="599" mass="67801">MSASVKDKLLSSEAKLPTKLGSSKSKISKASTKSSSDESTSPGLKIECKIINEHNVAKYINEMDNILELPNLSKNCITEVPLTKSLFMEGYSQGNWSLSDIPCPSAFQNCDMMPPPLPNNEMARLKYTLLIKSNKNWLYKRQEINKLCLKAIKHYQCQGCAISLITEKKQVIMHKINLNLSECSRFISFDGHTILSKDNLFIANCNEDWRTKENPLVKGYPFIATYSGVPIKYEVKGKSYNIGCFSLFNDTTTNKEKLRNLDYLNKLSQRLMNHIVDSKDGTSERDKKSHNHKNKIHADSGSATANKLILQNMIGRATSQTSGLSLIFDKDGSGTSYKPNHQLYINYNLLKEKQIEAAGSEEVNKILHHITNPKRGAYLFSKFISKKYGFDYVAIVELRTSQKFAIEAKYCPKKNVFLSEELESFERLVCLDKKALKSRVLGGYGCDLKDIGLKNNKILFEATENDFGLIYNKSDHEDKNVDNFVFKSAAFIPFARCDSELERKIKVDDFSPNSNEGKVNELKNKSQTPGNVSPGGKTLYSPTSLTSKVKQNQVDLKYNFGCYFICCMSFTNEKVTKNDIDLINKVFADTCVYKQLYKF</sequence>
<dbReference type="EMBL" id="FQNF01000031">
    <property type="protein sequence ID" value="SGZ39804.1"/>
    <property type="molecule type" value="Genomic_DNA"/>
</dbReference>
<feature type="region of interest" description="Disordered" evidence="1">
    <location>
        <begin position="276"/>
        <end position="298"/>
    </location>
</feature>
<accession>A0A1L0B1W5</accession>
<feature type="compositionally biased region" description="Basic and acidic residues" evidence="1">
    <location>
        <begin position="276"/>
        <end position="287"/>
    </location>
</feature>
<dbReference type="PANTHER" id="PTHR43102">
    <property type="entry name" value="SLR1143 PROTEIN"/>
    <property type="match status" value="1"/>
</dbReference>
<name>A0A1L0B1W5_9ASCO</name>
<feature type="compositionally biased region" description="Low complexity" evidence="1">
    <location>
        <begin position="18"/>
        <end position="41"/>
    </location>
</feature>
<keyword evidence="3" id="KW-1185">Reference proteome</keyword>
<gene>
    <name evidence="2" type="ORF">HGUI_02004</name>
</gene>
<dbReference type="PANTHER" id="PTHR43102:SF2">
    <property type="entry name" value="GAF DOMAIN-CONTAINING PROTEIN"/>
    <property type="match status" value="1"/>
</dbReference>
<feature type="region of interest" description="Disordered" evidence="1">
    <location>
        <begin position="516"/>
        <end position="537"/>
    </location>
</feature>
<evidence type="ECO:0000256" key="1">
    <source>
        <dbReference type="SAM" id="MobiDB-lite"/>
    </source>
</evidence>
<reference evidence="3" key="1">
    <citation type="submission" date="2016-11" db="EMBL/GenBank/DDBJ databases">
        <authorList>
            <person name="Guldener U."/>
        </authorList>
    </citation>
    <scope>NUCLEOTIDE SEQUENCE [LARGE SCALE GENOMIC DNA]</scope>
</reference>